<proteinExistence type="predicted"/>
<keyword evidence="3" id="KW-1185">Reference proteome</keyword>
<sequence>MCCVQLVRHDQGQKEVARGYNPPVARLQTATLPPCCVLGTSRHRRGTRLADASQIMSKLRFTGPRKPDTSANSCFPPPFETYWVSRLEDITVAIIWADACAPPGRSLPLLTVEPITSVAVDDLVDSYRSVGLCEESKIDGANQLPISIAYHQHLGRSARTTSERIDKAFPTTRRSHLAQLLSGPPNPSSRFHTQRKSLEIS</sequence>
<comment type="caution">
    <text evidence="2">The sequence shown here is derived from an EMBL/GenBank/DDBJ whole genome shotgun (WGS) entry which is preliminary data.</text>
</comment>
<protein>
    <submittedName>
        <fullName evidence="2">Uncharacterized protein</fullName>
    </submittedName>
</protein>
<name>A0A9P3PNF1_LYOSH</name>
<accession>A0A9P3PNF1</accession>
<reference evidence="2" key="1">
    <citation type="submission" date="2022-07" db="EMBL/GenBank/DDBJ databases">
        <title>The genome of Lyophyllum shimeji provides insight into the initial evolution of ectomycorrhizal fungal genome.</title>
        <authorList>
            <person name="Kobayashi Y."/>
            <person name="Shibata T."/>
            <person name="Hirakawa H."/>
            <person name="Shigenobu S."/>
            <person name="Nishiyama T."/>
            <person name="Yamada A."/>
            <person name="Hasebe M."/>
            <person name="Kawaguchi M."/>
        </authorList>
    </citation>
    <scope>NUCLEOTIDE SEQUENCE</scope>
    <source>
        <strain evidence="2">AT787</strain>
    </source>
</reference>
<evidence type="ECO:0000313" key="2">
    <source>
        <dbReference type="EMBL" id="GLB38841.1"/>
    </source>
</evidence>
<dbReference type="AlphaFoldDB" id="A0A9P3PNF1"/>
<dbReference type="EMBL" id="BRPK01000006">
    <property type="protein sequence ID" value="GLB38841.1"/>
    <property type="molecule type" value="Genomic_DNA"/>
</dbReference>
<organism evidence="2 3">
    <name type="scientific">Lyophyllum shimeji</name>
    <name type="common">Hon-shimeji</name>
    <name type="synonym">Tricholoma shimeji</name>
    <dbReference type="NCBI Taxonomy" id="47721"/>
    <lineage>
        <taxon>Eukaryota</taxon>
        <taxon>Fungi</taxon>
        <taxon>Dikarya</taxon>
        <taxon>Basidiomycota</taxon>
        <taxon>Agaricomycotina</taxon>
        <taxon>Agaricomycetes</taxon>
        <taxon>Agaricomycetidae</taxon>
        <taxon>Agaricales</taxon>
        <taxon>Tricholomatineae</taxon>
        <taxon>Lyophyllaceae</taxon>
        <taxon>Lyophyllum</taxon>
    </lineage>
</organism>
<evidence type="ECO:0000313" key="3">
    <source>
        <dbReference type="Proteomes" id="UP001063166"/>
    </source>
</evidence>
<gene>
    <name evidence="2" type="ORF">LshimejAT787_0600030</name>
</gene>
<dbReference type="Proteomes" id="UP001063166">
    <property type="component" value="Unassembled WGS sequence"/>
</dbReference>
<feature type="region of interest" description="Disordered" evidence="1">
    <location>
        <begin position="178"/>
        <end position="201"/>
    </location>
</feature>
<evidence type="ECO:0000256" key="1">
    <source>
        <dbReference type="SAM" id="MobiDB-lite"/>
    </source>
</evidence>